<dbReference type="EMBL" id="LAZR01002688">
    <property type="protein sequence ID" value="KKN26869.1"/>
    <property type="molecule type" value="Genomic_DNA"/>
</dbReference>
<protein>
    <recommendedName>
        <fullName evidence="1">4Fe-4S ferredoxin-type domain-containing protein</fullName>
    </recommendedName>
</protein>
<dbReference type="Gene3D" id="3.30.70.20">
    <property type="match status" value="1"/>
</dbReference>
<proteinExistence type="predicted"/>
<dbReference type="InterPro" id="IPR017900">
    <property type="entry name" value="4Fe4S_Fe_S_CS"/>
</dbReference>
<dbReference type="Pfam" id="PF12838">
    <property type="entry name" value="Fer4_7"/>
    <property type="match status" value="1"/>
</dbReference>
<gene>
    <name evidence="2" type="ORF">LCGC14_0870450</name>
</gene>
<dbReference type="AlphaFoldDB" id="A0A0F9P9R4"/>
<dbReference type="PROSITE" id="PS00198">
    <property type="entry name" value="4FE4S_FER_1"/>
    <property type="match status" value="2"/>
</dbReference>
<feature type="domain" description="4Fe-4S ferredoxin-type" evidence="1">
    <location>
        <begin position="332"/>
        <end position="361"/>
    </location>
</feature>
<organism evidence="2">
    <name type="scientific">marine sediment metagenome</name>
    <dbReference type="NCBI Taxonomy" id="412755"/>
    <lineage>
        <taxon>unclassified sequences</taxon>
        <taxon>metagenomes</taxon>
        <taxon>ecological metagenomes</taxon>
    </lineage>
</organism>
<name>A0A0F9P9R4_9ZZZZ</name>
<reference evidence="2" key="1">
    <citation type="journal article" date="2015" name="Nature">
        <title>Complex archaea that bridge the gap between prokaryotes and eukaryotes.</title>
        <authorList>
            <person name="Spang A."/>
            <person name="Saw J.H."/>
            <person name="Jorgensen S.L."/>
            <person name="Zaremba-Niedzwiedzka K."/>
            <person name="Martijn J."/>
            <person name="Lind A.E."/>
            <person name="van Eijk R."/>
            <person name="Schleper C."/>
            <person name="Guy L."/>
            <person name="Ettema T.J."/>
        </authorList>
    </citation>
    <scope>NUCLEOTIDE SEQUENCE</scope>
</reference>
<comment type="caution">
    <text evidence="2">The sequence shown here is derived from an EMBL/GenBank/DDBJ whole genome shotgun (WGS) entry which is preliminary data.</text>
</comment>
<feature type="domain" description="4Fe-4S ferredoxin-type" evidence="1">
    <location>
        <begin position="295"/>
        <end position="324"/>
    </location>
</feature>
<dbReference type="PROSITE" id="PS51379">
    <property type="entry name" value="4FE4S_FER_2"/>
    <property type="match status" value="2"/>
</dbReference>
<dbReference type="InterPro" id="IPR017896">
    <property type="entry name" value="4Fe4S_Fe-S-bd"/>
</dbReference>
<evidence type="ECO:0000313" key="2">
    <source>
        <dbReference type="EMBL" id="KKN26869.1"/>
    </source>
</evidence>
<accession>A0A0F9P9R4</accession>
<sequence>MTEVDYYELVRQKLTLGPLTTPKHRKVKKLLKIFWNEEEIKLISHFGPANEYTSLRQLSERSGLPKEEIKNLLRRPLITGTISKKGTKYCVEPILPGIFEKYFQRNRDTEENIKKAANLYWGLFKEVFPQRDHLTVNGKASGWSLFRPLLPLEANEKLIEVNENFDVESQTLPYETVKNLIDKHEQFAVITCQCRLIGELSEEPCKVAPAEMGCFIAGPASQMMIDGKIRGARLLNKEEAIDFLKETEKAGLVHNAIFDKGEQSSMFICNCCGCHCGVIFPPRLFHERGAYQSNYSPKWNYDLCNKCETCMRKCPQKAIYHKFPVEPDSSDERMVLREEICIGCGVCAANCPDGALKMKKVRDNIPPDKQLIGNKTFIEMLQ</sequence>
<dbReference type="SUPFAM" id="SSF54862">
    <property type="entry name" value="4Fe-4S ferredoxins"/>
    <property type="match status" value="1"/>
</dbReference>
<evidence type="ECO:0000259" key="1">
    <source>
        <dbReference type="PROSITE" id="PS51379"/>
    </source>
</evidence>